<dbReference type="SMART" id="SM00360">
    <property type="entry name" value="RRM"/>
    <property type="match status" value="1"/>
</dbReference>
<sequence>MSTYSYSRNRHQNKFEELNSAKIENESINPQQALQLPNIMQENEKVASTPEPTPAEGLKDTTPSATQDEPTKTAPVSNPNDSETASTQGTGGTGDGNNPASANGKGSNNPNPAEFSPPFHTTPLSPMHQPHIHNHYFYGQNVPHSPATPMNSGYDSILSMQNSFGRQQYPVIPPLSPHTSNRNLPGIGFSNSGDEVSQNPVSMGTIPPASPLFPGTVTVFGSEQIESVGGRPMNMVNIAPNSPNLQYLGVPPPSPVVSYGFGIQASPEQPSWSDRPVQQNAYQNAYQNATPSPSPHIQPMQYTQNRRTTSFDGNDMLPPSAFEDSNASIYSSGGGGATFFSQQQPWSYNADPQMGQSPRTRPPTGRLPVPGIVPSPPNPPPSHMQYYPAVTPGPPIQTTQHNKGPEGANLFIFHIPNHFTNLDMWQLFCHYGTLLSVRIMVEKDTGRSRGFGFVSYDSPDSAALAIKELNGFVIGNKRLKVQHKQIRPCEREQMGGHYPDGALQYEHQSMPPNSVYLNDHSVAGVGSNVMPDPHQMEGGILNMDQIGEALPEVAK</sequence>
<feature type="compositionally biased region" description="Basic and acidic residues" evidence="4">
    <location>
        <begin position="13"/>
        <end position="25"/>
    </location>
</feature>
<dbReference type="SUPFAM" id="SSF54928">
    <property type="entry name" value="RNA-binding domain, RBD"/>
    <property type="match status" value="1"/>
</dbReference>
<gene>
    <name evidence="6" type="ORF">CTEN210_05727</name>
</gene>
<dbReference type="GO" id="GO:0003729">
    <property type="term" value="F:mRNA binding"/>
    <property type="evidence" value="ECO:0007669"/>
    <property type="project" value="UniProtKB-ARBA"/>
</dbReference>
<dbReference type="InterPro" id="IPR052462">
    <property type="entry name" value="SLIRP/GR-RBP-like"/>
</dbReference>
<keyword evidence="2 3" id="KW-0694">RNA-binding</keyword>
<comment type="caution">
    <text evidence="6">The sequence shown here is derived from an EMBL/GenBank/DDBJ whole genome shotgun (WGS) entry which is preliminary data.</text>
</comment>
<protein>
    <recommendedName>
        <fullName evidence="5">RRM domain-containing protein</fullName>
    </recommendedName>
</protein>
<organism evidence="6 7">
    <name type="scientific">Chaetoceros tenuissimus</name>
    <dbReference type="NCBI Taxonomy" id="426638"/>
    <lineage>
        <taxon>Eukaryota</taxon>
        <taxon>Sar</taxon>
        <taxon>Stramenopiles</taxon>
        <taxon>Ochrophyta</taxon>
        <taxon>Bacillariophyta</taxon>
        <taxon>Coscinodiscophyceae</taxon>
        <taxon>Chaetocerotophycidae</taxon>
        <taxon>Chaetocerotales</taxon>
        <taxon>Chaetocerotaceae</taxon>
        <taxon>Chaetoceros</taxon>
    </lineage>
</organism>
<feature type="compositionally biased region" description="Polar residues" evidence="4">
    <location>
        <begin position="26"/>
        <end position="41"/>
    </location>
</feature>
<evidence type="ECO:0000259" key="5">
    <source>
        <dbReference type="PROSITE" id="PS50102"/>
    </source>
</evidence>
<dbReference type="PANTHER" id="PTHR48027">
    <property type="entry name" value="HETEROGENEOUS NUCLEAR RIBONUCLEOPROTEIN 87F-RELATED"/>
    <property type="match status" value="1"/>
</dbReference>
<dbReference type="PROSITE" id="PS50102">
    <property type="entry name" value="RRM"/>
    <property type="match status" value="1"/>
</dbReference>
<feature type="domain" description="RRM" evidence="5">
    <location>
        <begin position="408"/>
        <end position="486"/>
    </location>
</feature>
<dbReference type="InterPro" id="IPR000504">
    <property type="entry name" value="RRM_dom"/>
</dbReference>
<dbReference type="InterPro" id="IPR035979">
    <property type="entry name" value="RBD_domain_sf"/>
</dbReference>
<feature type="region of interest" description="Disordered" evidence="4">
    <location>
        <begin position="1"/>
        <end position="140"/>
    </location>
</feature>
<proteinExistence type="predicted"/>
<dbReference type="GO" id="GO:0010629">
    <property type="term" value="P:negative regulation of gene expression"/>
    <property type="evidence" value="ECO:0007669"/>
    <property type="project" value="UniProtKB-ARBA"/>
</dbReference>
<dbReference type="AlphaFoldDB" id="A0AAD3CQF8"/>
<evidence type="ECO:0000256" key="2">
    <source>
        <dbReference type="ARBA" id="ARBA00022884"/>
    </source>
</evidence>
<accession>A0AAD3CQF8</accession>
<evidence type="ECO:0000256" key="1">
    <source>
        <dbReference type="ARBA" id="ARBA00022737"/>
    </source>
</evidence>
<keyword evidence="1" id="KW-0677">Repeat</keyword>
<dbReference type="Pfam" id="PF00076">
    <property type="entry name" value="RRM_1"/>
    <property type="match status" value="1"/>
</dbReference>
<name>A0AAD3CQF8_9STRA</name>
<dbReference type="Gene3D" id="3.30.70.330">
    <property type="match status" value="1"/>
</dbReference>
<dbReference type="EMBL" id="BLLK01000038">
    <property type="protein sequence ID" value="GFH49251.1"/>
    <property type="molecule type" value="Genomic_DNA"/>
</dbReference>
<dbReference type="GO" id="GO:0009967">
    <property type="term" value="P:positive regulation of signal transduction"/>
    <property type="evidence" value="ECO:0007669"/>
    <property type="project" value="UniProtKB-ARBA"/>
</dbReference>
<dbReference type="InterPro" id="IPR012677">
    <property type="entry name" value="Nucleotide-bd_a/b_plait_sf"/>
</dbReference>
<evidence type="ECO:0000256" key="4">
    <source>
        <dbReference type="SAM" id="MobiDB-lite"/>
    </source>
</evidence>
<evidence type="ECO:0000256" key="3">
    <source>
        <dbReference type="PROSITE-ProRule" id="PRU00176"/>
    </source>
</evidence>
<dbReference type="Proteomes" id="UP001054902">
    <property type="component" value="Unassembled WGS sequence"/>
</dbReference>
<dbReference type="FunFam" id="3.30.70.330:FF:000383">
    <property type="entry name" value="Sex lethal, isoform D"/>
    <property type="match status" value="1"/>
</dbReference>
<dbReference type="GO" id="GO:0005737">
    <property type="term" value="C:cytoplasm"/>
    <property type="evidence" value="ECO:0007669"/>
    <property type="project" value="UniProtKB-ARBA"/>
</dbReference>
<feature type="compositionally biased region" description="Polar residues" evidence="4">
    <location>
        <begin position="98"/>
        <end position="111"/>
    </location>
</feature>
<evidence type="ECO:0000313" key="6">
    <source>
        <dbReference type="EMBL" id="GFH49251.1"/>
    </source>
</evidence>
<feature type="compositionally biased region" description="Polar residues" evidence="4">
    <location>
        <begin position="61"/>
        <end position="86"/>
    </location>
</feature>
<evidence type="ECO:0000313" key="7">
    <source>
        <dbReference type="Proteomes" id="UP001054902"/>
    </source>
</evidence>
<keyword evidence="7" id="KW-1185">Reference proteome</keyword>
<reference evidence="6 7" key="1">
    <citation type="journal article" date="2021" name="Sci. Rep.">
        <title>The genome of the diatom Chaetoceros tenuissimus carries an ancient integrated fragment of an extant virus.</title>
        <authorList>
            <person name="Hongo Y."/>
            <person name="Kimura K."/>
            <person name="Takaki Y."/>
            <person name="Yoshida Y."/>
            <person name="Baba S."/>
            <person name="Kobayashi G."/>
            <person name="Nagasaki K."/>
            <person name="Hano T."/>
            <person name="Tomaru Y."/>
        </authorList>
    </citation>
    <scope>NUCLEOTIDE SEQUENCE [LARGE SCALE GENOMIC DNA]</scope>
    <source>
        <strain evidence="6 7">NIES-3715</strain>
    </source>
</reference>
<dbReference type="CDD" id="cd12362">
    <property type="entry name" value="RRM3_CELF1-6"/>
    <property type="match status" value="1"/>
</dbReference>